<evidence type="ECO:0000313" key="1">
    <source>
        <dbReference type="EMBL" id="QHT09914.1"/>
    </source>
</evidence>
<sequence>MNSMMTTESIMTKTVSVEMTESYVEDLELLFQLSKEKSVDEVKRGLLDTLDTLVLDTTEKGETSIISSSIAHTLFSMPVIKLFLQRHLDIFDEAMEFLRLICPFHEPIPKTSSSTSSTDDNKEDAIITEFLRTFHTKAGKPVVPHALSHKNALKERAPEAWTKGCDVWKGLSTLTFQSFGEDMEKNKQTVRDLLASHLPFAHEVIDINVQVNAPYVRIGDINVGVVIKALETPVCMEMASGLEEDEVVFMTRHGGTTLYPFVERKRMMTKTLPTTSSIVVTGWISGDGSTAFQGGTMYTGNHLPGRGPKDIYGAFWKSYPTEESGRMARLADFSEFMKYTGSYQALLVDM</sequence>
<accession>A0A6C0D1E0</accession>
<dbReference type="AlphaFoldDB" id="A0A6C0D1E0"/>
<protein>
    <submittedName>
        <fullName evidence="1">Uncharacterized protein</fullName>
    </submittedName>
</protein>
<name>A0A6C0D1E0_9ZZZZ</name>
<reference evidence="1" key="1">
    <citation type="journal article" date="2020" name="Nature">
        <title>Giant virus diversity and host interactions through global metagenomics.</title>
        <authorList>
            <person name="Schulz F."/>
            <person name="Roux S."/>
            <person name="Paez-Espino D."/>
            <person name="Jungbluth S."/>
            <person name="Walsh D.A."/>
            <person name="Denef V.J."/>
            <person name="McMahon K.D."/>
            <person name="Konstantinidis K.T."/>
            <person name="Eloe-Fadrosh E.A."/>
            <person name="Kyrpides N.C."/>
            <person name="Woyke T."/>
        </authorList>
    </citation>
    <scope>NUCLEOTIDE SEQUENCE</scope>
    <source>
        <strain evidence="1">GVMAG-M-3300023174-104</strain>
    </source>
</reference>
<proteinExistence type="predicted"/>
<organism evidence="1">
    <name type="scientific">viral metagenome</name>
    <dbReference type="NCBI Taxonomy" id="1070528"/>
    <lineage>
        <taxon>unclassified sequences</taxon>
        <taxon>metagenomes</taxon>
        <taxon>organismal metagenomes</taxon>
    </lineage>
</organism>
<dbReference type="EMBL" id="MN739518">
    <property type="protein sequence ID" value="QHT09914.1"/>
    <property type="molecule type" value="Genomic_DNA"/>
</dbReference>